<reference evidence="5 6" key="1">
    <citation type="submission" date="2020-05" db="EMBL/GenBank/DDBJ databases">
        <title>Complete genome sequencing of Campylobacter and Arcobacter type strains.</title>
        <authorList>
            <person name="Miller W.G."/>
            <person name="Yee E."/>
        </authorList>
    </citation>
    <scope>NUCLEOTIDE SEQUENCE [LARGE SCALE GENOMIC DNA]</scope>
    <source>
        <strain evidence="5 6">LMG 26156</strain>
    </source>
</reference>
<dbReference type="InterPro" id="IPR036390">
    <property type="entry name" value="WH_DNA-bd_sf"/>
</dbReference>
<dbReference type="EMBL" id="CP053840">
    <property type="protein sequence ID" value="QKF68253.1"/>
    <property type="molecule type" value="Genomic_DNA"/>
</dbReference>
<feature type="domain" description="HTH marR-type" evidence="4">
    <location>
        <begin position="6"/>
        <end position="138"/>
    </location>
</feature>
<dbReference type="RefSeq" id="WP_172664324.1">
    <property type="nucleotide sequence ID" value="NZ_CP053840.1"/>
</dbReference>
<evidence type="ECO:0000256" key="1">
    <source>
        <dbReference type="ARBA" id="ARBA00023015"/>
    </source>
</evidence>
<dbReference type="Proteomes" id="UP000503482">
    <property type="component" value="Chromosome"/>
</dbReference>
<gene>
    <name evidence="5" type="ORF">AVENP_2772</name>
</gene>
<dbReference type="InterPro" id="IPR000835">
    <property type="entry name" value="HTH_MarR-typ"/>
</dbReference>
<organism evidence="5 6">
    <name type="scientific">Arcobacter venerupis</name>
    <dbReference type="NCBI Taxonomy" id="1054033"/>
    <lineage>
        <taxon>Bacteria</taxon>
        <taxon>Pseudomonadati</taxon>
        <taxon>Campylobacterota</taxon>
        <taxon>Epsilonproteobacteria</taxon>
        <taxon>Campylobacterales</taxon>
        <taxon>Arcobacteraceae</taxon>
        <taxon>Arcobacter</taxon>
    </lineage>
</organism>
<dbReference type="GO" id="GO:0003700">
    <property type="term" value="F:DNA-binding transcription factor activity"/>
    <property type="evidence" value="ECO:0007669"/>
    <property type="project" value="InterPro"/>
</dbReference>
<name>A0AAE7BA53_9BACT</name>
<dbReference type="PANTHER" id="PTHR42756">
    <property type="entry name" value="TRANSCRIPTIONAL REGULATOR, MARR"/>
    <property type="match status" value="1"/>
</dbReference>
<dbReference type="GO" id="GO:0003677">
    <property type="term" value="F:DNA binding"/>
    <property type="evidence" value="ECO:0007669"/>
    <property type="project" value="UniProtKB-KW"/>
</dbReference>
<keyword evidence="6" id="KW-1185">Reference proteome</keyword>
<dbReference type="PROSITE" id="PS50995">
    <property type="entry name" value="HTH_MARR_2"/>
    <property type="match status" value="1"/>
</dbReference>
<evidence type="ECO:0000259" key="4">
    <source>
        <dbReference type="PROSITE" id="PS50995"/>
    </source>
</evidence>
<proteinExistence type="predicted"/>
<keyword evidence="1" id="KW-0805">Transcription regulation</keyword>
<evidence type="ECO:0000313" key="5">
    <source>
        <dbReference type="EMBL" id="QKF68253.1"/>
    </source>
</evidence>
<keyword evidence="2" id="KW-0238">DNA-binding</keyword>
<keyword evidence="3" id="KW-0804">Transcription</keyword>
<dbReference type="SMART" id="SM00347">
    <property type="entry name" value="HTH_MARR"/>
    <property type="match status" value="1"/>
</dbReference>
<dbReference type="PRINTS" id="PR00598">
    <property type="entry name" value="HTHMARR"/>
</dbReference>
<protein>
    <submittedName>
        <fullName evidence="5">Transcriptional regulator, MarR family</fullName>
    </submittedName>
</protein>
<dbReference type="KEGG" id="avp:AVENP_2772"/>
<dbReference type="AlphaFoldDB" id="A0AAE7BA53"/>
<dbReference type="InterPro" id="IPR036388">
    <property type="entry name" value="WH-like_DNA-bd_sf"/>
</dbReference>
<dbReference type="Pfam" id="PF01047">
    <property type="entry name" value="MarR"/>
    <property type="match status" value="1"/>
</dbReference>
<evidence type="ECO:0000313" key="6">
    <source>
        <dbReference type="Proteomes" id="UP000503482"/>
    </source>
</evidence>
<evidence type="ECO:0000256" key="3">
    <source>
        <dbReference type="ARBA" id="ARBA00023163"/>
    </source>
</evidence>
<dbReference type="Gene3D" id="1.10.10.10">
    <property type="entry name" value="Winged helix-like DNA-binding domain superfamily/Winged helix DNA-binding domain"/>
    <property type="match status" value="1"/>
</dbReference>
<evidence type="ECO:0000256" key="2">
    <source>
        <dbReference type="ARBA" id="ARBA00023125"/>
    </source>
</evidence>
<dbReference type="PANTHER" id="PTHR42756:SF1">
    <property type="entry name" value="TRANSCRIPTIONAL REPRESSOR OF EMRAB OPERON"/>
    <property type="match status" value="1"/>
</dbReference>
<dbReference type="SUPFAM" id="SSF46785">
    <property type="entry name" value="Winged helix' DNA-binding domain"/>
    <property type="match status" value="1"/>
</dbReference>
<accession>A0AAE7BA53</accession>
<sequence>MNYTLEEYLGIKVAKVRNSIKSEMEIALLPYEITTTQFVVLLKLCEKDKMTQKDLAIETNHKQSALTLILDKLESKKLIIRQAKENDRRAYLIAITKEGIELENKLIIIAKELEKRILDGISETQKKEFLYILDKIYYNLNKDK</sequence>